<accession>A0AAN0JMQ4</accession>
<proteinExistence type="predicted"/>
<keyword evidence="3" id="KW-1185">Reference proteome</keyword>
<feature type="region of interest" description="Disordered" evidence="1">
    <location>
        <begin position="188"/>
        <end position="232"/>
    </location>
</feature>
<dbReference type="Proteomes" id="UP000007879">
    <property type="component" value="Unassembled WGS sequence"/>
</dbReference>
<organism evidence="2 3">
    <name type="scientific">Amphimedon queenslandica</name>
    <name type="common">Sponge</name>
    <dbReference type="NCBI Taxonomy" id="400682"/>
    <lineage>
        <taxon>Eukaryota</taxon>
        <taxon>Metazoa</taxon>
        <taxon>Porifera</taxon>
        <taxon>Demospongiae</taxon>
        <taxon>Heteroscleromorpha</taxon>
        <taxon>Haplosclerida</taxon>
        <taxon>Niphatidae</taxon>
        <taxon>Amphimedon</taxon>
    </lineage>
</organism>
<dbReference type="EnsemblMetazoa" id="XM_020002500.1">
    <property type="protein sequence ID" value="XP_019858059.1"/>
    <property type="gene ID" value="LOC109586321"/>
</dbReference>
<evidence type="ECO:0000313" key="2">
    <source>
        <dbReference type="EnsemblMetazoa" id="XP_019858059.1"/>
    </source>
</evidence>
<reference evidence="2" key="2">
    <citation type="submission" date="2024-06" db="UniProtKB">
        <authorList>
            <consortium name="EnsemblMetazoa"/>
        </authorList>
    </citation>
    <scope>IDENTIFICATION</scope>
</reference>
<dbReference type="GeneID" id="109586321"/>
<dbReference type="AlphaFoldDB" id="A0AAN0JMQ4"/>
<reference evidence="3" key="1">
    <citation type="journal article" date="2010" name="Nature">
        <title>The Amphimedon queenslandica genome and the evolution of animal complexity.</title>
        <authorList>
            <person name="Srivastava M."/>
            <person name="Simakov O."/>
            <person name="Chapman J."/>
            <person name="Fahey B."/>
            <person name="Gauthier M.E."/>
            <person name="Mitros T."/>
            <person name="Richards G.S."/>
            <person name="Conaco C."/>
            <person name="Dacre M."/>
            <person name="Hellsten U."/>
            <person name="Larroux C."/>
            <person name="Putnam N.H."/>
            <person name="Stanke M."/>
            <person name="Adamska M."/>
            <person name="Darling A."/>
            <person name="Degnan S.M."/>
            <person name="Oakley T.H."/>
            <person name="Plachetzki D.C."/>
            <person name="Zhai Y."/>
            <person name="Adamski M."/>
            <person name="Calcino A."/>
            <person name="Cummins S.F."/>
            <person name="Goodstein D.M."/>
            <person name="Harris C."/>
            <person name="Jackson D.J."/>
            <person name="Leys S.P."/>
            <person name="Shu S."/>
            <person name="Woodcroft B.J."/>
            <person name="Vervoort M."/>
            <person name="Kosik K.S."/>
            <person name="Manning G."/>
            <person name="Degnan B.M."/>
            <person name="Rokhsar D.S."/>
        </authorList>
    </citation>
    <scope>NUCLEOTIDE SEQUENCE [LARGE SCALE GENOMIC DNA]</scope>
</reference>
<feature type="compositionally biased region" description="Low complexity" evidence="1">
    <location>
        <begin position="188"/>
        <end position="205"/>
    </location>
</feature>
<evidence type="ECO:0000256" key="1">
    <source>
        <dbReference type="SAM" id="MobiDB-lite"/>
    </source>
</evidence>
<evidence type="ECO:0000313" key="3">
    <source>
        <dbReference type="Proteomes" id="UP000007879"/>
    </source>
</evidence>
<name>A0AAN0JMQ4_AMPQE</name>
<dbReference type="RefSeq" id="XP_019858059.1">
    <property type="nucleotide sequence ID" value="XM_020002500.1"/>
</dbReference>
<sequence length="232" mass="26450">MGSNIQPHSLLKAAKAIGVLDEVFRAFEIEIRGKDCYEIIVEKILYQLEEDLKKSLECSSTEMAIERADTKETYQVYGLLLSACDFRIRGPQKEIFSEVLTLQGNQECLKDNIQKAVILTKDMLTLVPPLLITIVPQVYNEKLHDTNRSTWDESGVNECRELTYYRPILVYGNQLHVATRGLIGNVAPQQPQQKQEQQKYQQHQPRGASLHDKTTSAPLVFSQVFQGKNKKN</sequence>
<dbReference type="KEGG" id="aqu:109586321"/>
<protein>
    <submittedName>
        <fullName evidence="2">Uncharacterized protein</fullName>
    </submittedName>
</protein>